<protein>
    <submittedName>
        <fullName evidence="2">Uncharacterized protein</fullName>
    </submittedName>
</protein>
<organism evidence="2 3">
    <name type="scientific">Paraburkholderia polaris</name>
    <dbReference type="NCBI Taxonomy" id="2728848"/>
    <lineage>
        <taxon>Bacteria</taxon>
        <taxon>Pseudomonadati</taxon>
        <taxon>Pseudomonadota</taxon>
        <taxon>Betaproteobacteria</taxon>
        <taxon>Burkholderiales</taxon>
        <taxon>Burkholderiaceae</taxon>
        <taxon>Paraburkholderia</taxon>
    </lineage>
</organism>
<feature type="signal peptide" evidence="1">
    <location>
        <begin position="1"/>
        <end position="25"/>
    </location>
</feature>
<dbReference type="EMBL" id="JABBGJ010000002">
    <property type="protein sequence ID" value="NML96654.1"/>
    <property type="molecule type" value="Genomic_DNA"/>
</dbReference>
<gene>
    <name evidence="2" type="ORF">HHL24_01565</name>
</gene>
<comment type="caution">
    <text evidence="2">The sequence shown here is derived from an EMBL/GenBank/DDBJ whole genome shotgun (WGS) entry which is preliminary data.</text>
</comment>
<evidence type="ECO:0000313" key="2">
    <source>
        <dbReference type="EMBL" id="NML96654.1"/>
    </source>
</evidence>
<name>A0A848I959_9BURK</name>
<keyword evidence="1" id="KW-0732">Signal</keyword>
<keyword evidence="3" id="KW-1185">Reference proteome</keyword>
<dbReference type="Proteomes" id="UP000544134">
    <property type="component" value="Unassembled WGS sequence"/>
</dbReference>
<dbReference type="RefSeq" id="WP_169483637.1">
    <property type="nucleotide sequence ID" value="NZ_JABBGJ010000002.1"/>
</dbReference>
<feature type="chain" id="PRO_5032704398" evidence="1">
    <location>
        <begin position="26"/>
        <end position="191"/>
    </location>
</feature>
<dbReference type="AlphaFoldDB" id="A0A848I959"/>
<reference evidence="2 3" key="1">
    <citation type="submission" date="2020-04" db="EMBL/GenBank/DDBJ databases">
        <title>Paraburkholderia sp. RP-4-7 isolated from soil.</title>
        <authorList>
            <person name="Dahal R.H."/>
        </authorList>
    </citation>
    <scope>NUCLEOTIDE SEQUENCE [LARGE SCALE GENOMIC DNA]</scope>
    <source>
        <strain evidence="2 3">RP-4-7</strain>
    </source>
</reference>
<evidence type="ECO:0000256" key="1">
    <source>
        <dbReference type="SAM" id="SignalP"/>
    </source>
</evidence>
<sequence>MKIRHLSILSATAVALLSLSGAAQADGHGGLCSNATLKGPYGFSAQGEVLGLLDATGQLHSFASPSILNDVAIVTFDGAGHFARTDFGNMNGVPKGGQTAFNPNQSGTYTVNADCTGSMQITYTAGPVPAGVVLALEMVVADDGTVVKALIATETVPSAGPTADGTTCSSNCQLGVQVSFEGKKVLVYGFR</sequence>
<evidence type="ECO:0000313" key="3">
    <source>
        <dbReference type="Proteomes" id="UP000544134"/>
    </source>
</evidence>
<accession>A0A848I959</accession>
<proteinExistence type="predicted"/>